<evidence type="ECO:0000313" key="10">
    <source>
        <dbReference type="Proteomes" id="UP000054549"/>
    </source>
</evidence>
<accession>A0A0C2WUF8</accession>
<evidence type="ECO:0000313" key="9">
    <source>
        <dbReference type="EMBL" id="KIL59973.1"/>
    </source>
</evidence>
<dbReference type="HOGENOM" id="CLU_014831_6_0_1"/>
<dbReference type="AlphaFoldDB" id="A0A0C2WUF8"/>
<comment type="similarity">
    <text evidence="1">Belongs to the WD repeat CDC20/Fizzy family.</text>
</comment>
<keyword evidence="3" id="KW-0132">Cell division</keyword>
<dbReference type="InterPro" id="IPR015943">
    <property type="entry name" value="WD40/YVTN_repeat-like_dom_sf"/>
</dbReference>
<keyword evidence="5" id="KW-0498">Mitosis</keyword>
<dbReference type="EMBL" id="KN818306">
    <property type="protein sequence ID" value="KIL59973.1"/>
    <property type="molecule type" value="Genomic_DNA"/>
</dbReference>
<dbReference type="InterPro" id="IPR033010">
    <property type="entry name" value="Cdc20/Fizzy"/>
</dbReference>
<dbReference type="InterPro" id="IPR056150">
    <property type="entry name" value="WD40_CDC20-Fz"/>
</dbReference>
<keyword evidence="10" id="KW-1185">Reference proteome</keyword>
<dbReference type="InParanoid" id="A0A0C2WUF8"/>
<name>A0A0C2WUF8_AMAMK</name>
<evidence type="ECO:0000256" key="6">
    <source>
        <dbReference type="ARBA" id="ARBA00023306"/>
    </source>
</evidence>
<organism evidence="9 10">
    <name type="scientific">Amanita muscaria (strain Koide BX008)</name>
    <dbReference type="NCBI Taxonomy" id="946122"/>
    <lineage>
        <taxon>Eukaryota</taxon>
        <taxon>Fungi</taxon>
        <taxon>Dikarya</taxon>
        <taxon>Basidiomycota</taxon>
        <taxon>Agaricomycotina</taxon>
        <taxon>Agaricomycetes</taxon>
        <taxon>Agaricomycetidae</taxon>
        <taxon>Agaricales</taxon>
        <taxon>Pluteineae</taxon>
        <taxon>Amanitaceae</taxon>
        <taxon>Amanita</taxon>
    </lineage>
</organism>
<dbReference type="STRING" id="946122.A0A0C2WUF8"/>
<feature type="repeat" description="WD" evidence="7">
    <location>
        <begin position="293"/>
        <end position="325"/>
    </location>
</feature>
<dbReference type="SMART" id="SM00320">
    <property type="entry name" value="WD40"/>
    <property type="match status" value="5"/>
</dbReference>
<dbReference type="GO" id="GO:0010997">
    <property type="term" value="F:anaphase-promoting complex binding"/>
    <property type="evidence" value="ECO:0007669"/>
    <property type="project" value="InterPro"/>
</dbReference>
<dbReference type="Proteomes" id="UP000054549">
    <property type="component" value="Unassembled WGS sequence"/>
</dbReference>
<feature type="domain" description="CDC20/Fizzy WD40" evidence="8">
    <location>
        <begin position="157"/>
        <end position="497"/>
    </location>
</feature>
<dbReference type="PROSITE" id="PS50294">
    <property type="entry name" value="WD_REPEATS_REGION"/>
    <property type="match status" value="1"/>
</dbReference>
<sequence>MATRTGEDCVAATPDNRARNLKRSSSHAFLANLYSTKKRRTSYASVDLGKGLPEEPHSAKAVTREIADRFIPKKPKTTLPLNVTPRTNRIGRHFGILGEKVLSYKDENTNPVNENKDSNTFNLLRKSVSSLFVKPTEARPTSVVENLKKKRQCSLTLDGPGIANDTYGYPISWSNRNLIAVACGNDVFYQNLNTKVVARMCSGQEHLFGRIQAIEWAEEAHDTYLALGTTVGSVQIWEADASDKAGTIVRSWEEESRMKVTSLSWKRHVVAVGSLGGSISLFDLRDAAKAAVVPGHKGQLLSLKWSTDDNYLASGDDLGVVRIWDKRACKTLLEPGAQSAKMRHRGPVKALAWCSWKPDLLATGSLYPEGKIRIWSASTLCSSPLPLETITLNTSVFSLHWSLHCKELLSTHGPSFTPSATLRRTLSNANFTPFPSIRDMKPVPSVLTNAIAVHDYPSCMRLLSLPAHTHPVTHSCLGPNGRDLFTVCPMEETIKMWQVWGERPEVDKRDSVFDRCTIR</sequence>
<dbReference type="PANTHER" id="PTHR19918">
    <property type="entry name" value="CELL DIVISION CYCLE 20 CDC20 FIZZY -RELATED"/>
    <property type="match status" value="1"/>
</dbReference>
<keyword evidence="6" id="KW-0131">Cell cycle</keyword>
<evidence type="ECO:0000256" key="4">
    <source>
        <dbReference type="ARBA" id="ARBA00022737"/>
    </source>
</evidence>
<gene>
    <name evidence="9" type="ORF">M378DRAFT_110564</name>
</gene>
<dbReference type="PANTHER" id="PTHR19918:SF8">
    <property type="entry name" value="FI02843P"/>
    <property type="match status" value="1"/>
</dbReference>
<dbReference type="GO" id="GO:0005680">
    <property type="term" value="C:anaphase-promoting complex"/>
    <property type="evidence" value="ECO:0007669"/>
    <property type="project" value="TreeGrafter"/>
</dbReference>
<dbReference type="GO" id="GO:0051301">
    <property type="term" value="P:cell division"/>
    <property type="evidence" value="ECO:0007669"/>
    <property type="project" value="UniProtKB-KW"/>
</dbReference>
<evidence type="ECO:0000256" key="5">
    <source>
        <dbReference type="ARBA" id="ARBA00022776"/>
    </source>
</evidence>
<dbReference type="Pfam" id="PF24807">
    <property type="entry name" value="WD40_CDC20-Fz"/>
    <property type="match status" value="1"/>
</dbReference>
<proteinExistence type="inferred from homology"/>
<dbReference type="SUPFAM" id="SSF50978">
    <property type="entry name" value="WD40 repeat-like"/>
    <property type="match status" value="1"/>
</dbReference>
<keyword evidence="4" id="KW-0677">Repeat</keyword>
<dbReference type="OrthoDB" id="10263272at2759"/>
<evidence type="ECO:0000256" key="7">
    <source>
        <dbReference type="PROSITE-ProRule" id="PRU00221"/>
    </source>
</evidence>
<dbReference type="PROSITE" id="PS50082">
    <property type="entry name" value="WD_REPEATS_2"/>
    <property type="match status" value="1"/>
</dbReference>
<dbReference type="Gene3D" id="2.130.10.10">
    <property type="entry name" value="YVTN repeat-like/Quinoprotein amine dehydrogenase"/>
    <property type="match status" value="1"/>
</dbReference>
<protein>
    <recommendedName>
        <fullName evidence="8">CDC20/Fizzy WD40 domain-containing protein</fullName>
    </recommendedName>
</protein>
<dbReference type="GO" id="GO:0031145">
    <property type="term" value="P:anaphase-promoting complex-dependent catabolic process"/>
    <property type="evidence" value="ECO:0007669"/>
    <property type="project" value="TreeGrafter"/>
</dbReference>
<keyword evidence="2 7" id="KW-0853">WD repeat</keyword>
<dbReference type="InterPro" id="IPR001680">
    <property type="entry name" value="WD40_rpt"/>
</dbReference>
<dbReference type="InterPro" id="IPR036322">
    <property type="entry name" value="WD40_repeat_dom_sf"/>
</dbReference>
<dbReference type="GO" id="GO:1905786">
    <property type="term" value="P:positive regulation of anaphase-promoting complex-dependent catabolic process"/>
    <property type="evidence" value="ECO:0007669"/>
    <property type="project" value="TreeGrafter"/>
</dbReference>
<evidence type="ECO:0000256" key="1">
    <source>
        <dbReference type="ARBA" id="ARBA00006445"/>
    </source>
</evidence>
<evidence type="ECO:0000256" key="3">
    <source>
        <dbReference type="ARBA" id="ARBA00022618"/>
    </source>
</evidence>
<evidence type="ECO:0000259" key="8">
    <source>
        <dbReference type="Pfam" id="PF24807"/>
    </source>
</evidence>
<dbReference type="GO" id="GO:1990757">
    <property type="term" value="F:ubiquitin ligase activator activity"/>
    <property type="evidence" value="ECO:0007669"/>
    <property type="project" value="TreeGrafter"/>
</dbReference>
<evidence type="ECO:0000256" key="2">
    <source>
        <dbReference type="ARBA" id="ARBA00022574"/>
    </source>
</evidence>
<reference evidence="9 10" key="1">
    <citation type="submission" date="2014-04" db="EMBL/GenBank/DDBJ databases">
        <title>Evolutionary Origins and Diversification of the Mycorrhizal Mutualists.</title>
        <authorList>
            <consortium name="DOE Joint Genome Institute"/>
            <consortium name="Mycorrhizal Genomics Consortium"/>
            <person name="Kohler A."/>
            <person name="Kuo A."/>
            <person name="Nagy L.G."/>
            <person name="Floudas D."/>
            <person name="Copeland A."/>
            <person name="Barry K.W."/>
            <person name="Cichocki N."/>
            <person name="Veneault-Fourrey C."/>
            <person name="LaButti K."/>
            <person name="Lindquist E.A."/>
            <person name="Lipzen A."/>
            <person name="Lundell T."/>
            <person name="Morin E."/>
            <person name="Murat C."/>
            <person name="Riley R."/>
            <person name="Ohm R."/>
            <person name="Sun H."/>
            <person name="Tunlid A."/>
            <person name="Henrissat B."/>
            <person name="Grigoriev I.V."/>
            <person name="Hibbett D.S."/>
            <person name="Martin F."/>
        </authorList>
    </citation>
    <scope>NUCLEOTIDE SEQUENCE [LARGE SCALE GENOMIC DNA]</scope>
    <source>
        <strain evidence="9 10">Koide BX008</strain>
    </source>
</reference>